<proteinExistence type="predicted"/>
<evidence type="ECO:0000256" key="1">
    <source>
        <dbReference type="SAM" id="MobiDB-lite"/>
    </source>
</evidence>
<protein>
    <submittedName>
        <fullName evidence="2">Uncharacterized protein</fullName>
    </submittedName>
</protein>
<evidence type="ECO:0000313" key="3">
    <source>
        <dbReference type="Proteomes" id="UP000250235"/>
    </source>
</evidence>
<organism evidence="2 3">
    <name type="scientific">Dorcoceras hygrometricum</name>
    <dbReference type="NCBI Taxonomy" id="472368"/>
    <lineage>
        <taxon>Eukaryota</taxon>
        <taxon>Viridiplantae</taxon>
        <taxon>Streptophyta</taxon>
        <taxon>Embryophyta</taxon>
        <taxon>Tracheophyta</taxon>
        <taxon>Spermatophyta</taxon>
        <taxon>Magnoliopsida</taxon>
        <taxon>eudicotyledons</taxon>
        <taxon>Gunneridae</taxon>
        <taxon>Pentapetalae</taxon>
        <taxon>asterids</taxon>
        <taxon>lamiids</taxon>
        <taxon>Lamiales</taxon>
        <taxon>Gesneriaceae</taxon>
        <taxon>Didymocarpoideae</taxon>
        <taxon>Trichosporeae</taxon>
        <taxon>Loxocarpinae</taxon>
        <taxon>Dorcoceras</taxon>
    </lineage>
</organism>
<dbReference type="EMBL" id="KV005131">
    <property type="protein sequence ID" value="KZV34248.1"/>
    <property type="molecule type" value="Genomic_DNA"/>
</dbReference>
<feature type="region of interest" description="Disordered" evidence="1">
    <location>
        <begin position="19"/>
        <end position="45"/>
    </location>
</feature>
<sequence>MKPDEKPAQRSELLSMMNKVVRSSSRVGKNRTRASQEQIRRDQLEVETSSDSTTCRCYHFYELVHRTKLVKVKPAQSIVRSRLSSRAEAGQNDKKSDLNTQHYADYFSVFKSIYCVVLSLFTCLNVIKPAEALNDKGRKVQQCQKTFQRLQLCVQRANCTRGYIKSRAQAD</sequence>
<evidence type="ECO:0000313" key="2">
    <source>
        <dbReference type="EMBL" id="KZV34248.1"/>
    </source>
</evidence>
<reference evidence="2 3" key="1">
    <citation type="journal article" date="2015" name="Proc. Natl. Acad. Sci. U.S.A.">
        <title>The resurrection genome of Boea hygrometrica: A blueprint for survival of dehydration.</title>
        <authorList>
            <person name="Xiao L."/>
            <person name="Yang G."/>
            <person name="Zhang L."/>
            <person name="Yang X."/>
            <person name="Zhao S."/>
            <person name="Ji Z."/>
            <person name="Zhou Q."/>
            <person name="Hu M."/>
            <person name="Wang Y."/>
            <person name="Chen M."/>
            <person name="Xu Y."/>
            <person name="Jin H."/>
            <person name="Xiao X."/>
            <person name="Hu G."/>
            <person name="Bao F."/>
            <person name="Hu Y."/>
            <person name="Wan P."/>
            <person name="Li L."/>
            <person name="Deng X."/>
            <person name="Kuang T."/>
            <person name="Xiang C."/>
            <person name="Zhu J.K."/>
            <person name="Oliver M.J."/>
            <person name="He Y."/>
        </authorList>
    </citation>
    <scope>NUCLEOTIDE SEQUENCE [LARGE SCALE GENOMIC DNA]</scope>
    <source>
        <strain evidence="3">cv. XS01</strain>
    </source>
</reference>
<name>A0A2Z7BQ53_9LAMI</name>
<accession>A0A2Z7BQ53</accession>
<gene>
    <name evidence="2" type="ORF">F511_21733</name>
</gene>
<keyword evidence="3" id="KW-1185">Reference proteome</keyword>
<feature type="compositionally biased region" description="Polar residues" evidence="1">
    <location>
        <begin position="21"/>
        <end position="37"/>
    </location>
</feature>
<dbReference type="Proteomes" id="UP000250235">
    <property type="component" value="Unassembled WGS sequence"/>
</dbReference>
<dbReference type="AlphaFoldDB" id="A0A2Z7BQ53"/>